<feature type="transmembrane region" description="Helical" evidence="2">
    <location>
        <begin position="57"/>
        <end position="79"/>
    </location>
</feature>
<feature type="region of interest" description="Disordered" evidence="1">
    <location>
        <begin position="1039"/>
        <end position="1061"/>
    </location>
</feature>
<name>A0A2R5G6V5_9STRA</name>
<evidence type="ECO:0000256" key="1">
    <source>
        <dbReference type="SAM" id="MobiDB-lite"/>
    </source>
</evidence>
<evidence type="ECO:0000256" key="2">
    <source>
        <dbReference type="SAM" id="Phobius"/>
    </source>
</evidence>
<feature type="transmembrane region" description="Helical" evidence="2">
    <location>
        <begin position="757"/>
        <end position="781"/>
    </location>
</feature>
<sequence length="1068" mass="116289">MITLVDNERAGGTWLQLGQDVGASGASSARFLGKLGLHALFVATVVILALASDGAQIPWAVMYGPLLAVLGLTLTWFVVDLVCRAPHLEERALFTLSFAVFVLIIGTTSGAMAALVARGVRIVEYDSVLADIPSMDLTSGSLMRQWSGAKLGADDTSAFVQLAEGDPFAVTNTNMKTWIGLNISHAAIQPVYNVSRVKERCFAERSDGVSRLCALDEASENKIESNGSATAQFCSIADLIDAPFEQTCRSVADARCSLYVRPTTFYDSSDDRALANRIDSGIQDLGEGALCSNTCRYNGDRECDDSGPRALYSVCSFGTDCQDCGTRTWHMQGFAKSIYFPTCGYFEDSDASTGIESGFPQRYTAPWANGQRAVCQQPCAASQLAALEEACDLDSSTRCQASTNDGTAFLAYATYREDAADNMTWCCDATTSDETETDTFAIVEALRVEKTRALISVQDCFQACLVQYYYDQGACSLVQFDAESGRCERVDPRGTRLCKRTSSGDLDCSASLALVQAPKASSASSASARTRSGSALENQLSFPVGAPLSAEVALSTANVEDPWNRLQVAPLPGVWTHANATWTMHVMLAQGFAGDTPSSIALNMDMQVVLAPFLCIPLVLALLAICVCCTPINCLPDVRVTDEDVCAWDYVCFKGPAYVHAQAHNFRLLTMALILSLSAVYLLFRKLVFGRADPSAPSWAAVLVPFWIVSALVLASFASLLVTARLVLASSCGSYTQRARLGLHSNSYQASSPRGRFLLCAFWISLVLLVPAVLSLILLSVRLEQNAQLESSSEERLHFVLRVDAFSTTIPFQLGLLINMAGFLVYSLTALCIRLYEWKMTRLEALELSVRAKLRLDRAKQIAHLKDRFLEPQRTSQELIEILQLFVFRGRDCAVSHEEVRNLGHAKLALLEASGQDLAQTWTPEVAREYGELLRFLLSSASDWPQQTCGDSADRTLGPSKRLCLRDLGFSTVTGWAALVLRPASIQRRMLAHLEDEAAAATENSQGFLKFLSTKRRVANAFSARLDANEQPNEEQLLGIDSASSSGHNDDAEEEREEEHIHVQLAVV</sequence>
<dbReference type="Proteomes" id="UP000241890">
    <property type="component" value="Unassembled WGS sequence"/>
</dbReference>
<gene>
    <name evidence="3" type="ORF">FCC1311_004012</name>
</gene>
<accession>A0A2R5G6V5</accession>
<comment type="caution">
    <text evidence="3">The sequence shown here is derived from an EMBL/GenBank/DDBJ whole genome shotgun (WGS) entry which is preliminary data.</text>
</comment>
<keyword evidence="2" id="KW-1133">Transmembrane helix</keyword>
<evidence type="ECO:0000313" key="3">
    <source>
        <dbReference type="EMBL" id="GBG24183.1"/>
    </source>
</evidence>
<dbReference type="InParanoid" id="A0A2R5G6V5"/>
<feature type="transmembrane region" description="Helical" evidence="2">
    <location>
        <begin position="608"/>
        <end position="629"/>
    </location>
</feature>
<keyword evidence="2" id="KW-0812">Transmembrane</keyword>
<dbReference type="EMBL" id="BEYU01000005">
    <property type="protein sequence ID" value="GBG24183.1"/>
    <property type="molecule type" value="Genomic_DNA"/>
</dbReference>
<organism evidence="3 4">
    <name type="scientific">Hondaea fermentalgiana</name>
    <dbReference type="NCBI Taxonomy" id="2315210"/>
    <lineage>
        <taxon>Eukaryota</taxon>
        <taxon>Sar</taxon>
        <taxon>Stramenopiles</taxon>
        <taxon>Bigyra</taxon>
        <taxon>Labyrinthulomycetes</taxon>
        <taxon>Thraustochytrida</taxon>
        <taxon>Thraustochytriidae</taxon>
        <taxon>Hondaea</taxon>
    </lineage>
</organism>
<keyword evidence="2" id="KW-0472">Membrane</keyword>
<reference evidence="3 4" key="1">
    <citation type="submission" date="2017-12" db="EMBL/GenBank/DDBJ databases">
        <title>Sequencing, de novo assembly and annotation of complete genome of a new Thraustochytrid species, strain FCC1311.</title>
        <authorList>
            <person name="Sedici K."/>
            <person name="Godart F."/>
            <person name="Aiese Cigliano R."/>
            <person name="Sanseverino W."/>
            <person name="Barakat M."/>
            <person name="Ortet P."/>
            <person name="Marechal E."/>
            <person name="Cagnac O."/>
            <person name="Amato A."/>
        </authorList>
    </citation>
    <scope>NUCLEOTIDE SEQUENCE [LARGE SCALE GENOMIC DNA]</scope>
</reference>
<proteinExistence type="predicted"/>
<protein>
    <submittedName>
        <fullName evidence="3">Uncharacterized protein</fullName>
    </submittedName>
</protein>
<dbReference type="AlphaFoldDB" id="A0A2R5G6V5"/>
<feature type="transmembrane region" description="Helical" evidence="2">
    <location>
        <begin position="91"/>
        <end position="117"/>
    </location>
</feature>
<evidence type="ECO:0000313" key="4">
    <source>
        <dbReference type="Proteomes" id="UP000241890"/>
    </source>
</evidence>
<feature type="transmembrane region" description="Helical" evidence="2">
    <location>
        <begin position="666"/>
        <end position="684"/>
    </location>
</feature>
<feature type="transmembrane region" description="Helical" evidence="2">
    <location>
        <begin position="810"/>
        <end position="833"/>
    </location>
</feature>
<feature type="transmembrane region" description="Helical" evidence="2">
    <location>
        <begin position="704"/>
        <end position="728"/>
    </location>
</feature>
<keyword evidence="4" id="KW-1185">Reference proteome</keyword>
<feature type="transmembrane region" description="Helical" evidence="2">
    <location>
        <begin position="31"/>
        <end position="51"/>
    </location>
</feature>